<dbReference type="InterPro" id="IPR025110">
    <property type="entry name" value="AMP-bd_C"/>
</dbReference>
<organism evidence="4 5">
    <name type="scientific">Actinokineospora diospyrosa</name>
    <dbReference type="NCBI Taxonomy" id="103728"/>
    <lineage>
        <taxon>Bacteria</taxon>
        <taxon>Bacillati</taxon>
        <taxon>Actinomycetota</taxon>
        <taxon>Actinomycetes</taxon>
        <taxon>Pseudonocardiales</taxon>
        <taxon>Pseudonocardiaceae</taxon>
        <taxon>Actinokineospora</taxon>
    </lineage>
</organism>
<feature type="transmembrane region" description="Helical" evidence="2">
    <location>
        <begin position="641"/>
        <end position="662"/>
    </location>
</feature>
<feature type="domain" description="Carrier" evidence="3">
    <location>
        <begin position="533"/>
        <end position="610"/>
    </location>
</feature>
<feature type="transmembrane region" description="Helical" evidence="2">
    <location>
        <begin position="904"/>
        <end position="932"/>
    </location>
</feature>
<keyword evidence="2" id="KW-1133">Transmembrane helix</keyword>
<evidence type="ECO:0000259" key="3">
    <source>
        <dbReference type="PROSITE" id="PS50075"/>
    </source>
</evidence>
<dbReference type="Gene3D" id="2.160.10.10">
    <property type="entry name" value="Hexapeptide repeat proteins"/>
    <property type="match status" value="1"/>
</dbReference>
<feature type="region of interest" description="Disordered" evidence="1">
    <location>
        <begin position="1319"/>
        <end position="1359"/>
    </location>
</feature>
<evidence type="ECO:0000256" key="1">
    <source>
        <dbReference type="SAM" id="MobiDB-lite"/>
    </source>
</evidence>
<feature type="transmembrane region" description="Helical" evidence="2">
    <location>
        <begin position="1123"/>
        <end position="1151"/>
    </location>
</feature>
<accession>A0ABT1I8W2</accession>
<dbReference type="InterPro" id="IPR045851">
    <property type="entry name" value="AMP-bd_C_sf"/>
</dbReference>
<sequence>MAAPESVAGALVDDTGVLVGAGCTHDARWRRGERLQHLLDRSERAAVDTGELVLTYAELDDRANRLARYLLSRGVGSGDRVGLLFDQAWRSYVAMLAVLKVHAAYVPLDPGFPADRVGYIVADADVALVLTQQHLLPVLGQSETAVLSVDTAADAIDVLDPAPLRDDELSGPTDDLCYIIYTSGSTGRPKGVAVEHASICNFVRVAGEVYGIRPDDRVYQGMTIAFDFSVEEIWVPWVVGATLVPRPTGAALVGHELAEFLAERAITALCCVPTLLATLEQDLPGLRFLLVSGEACPQDLIARWHRADRRFLNVYGPTEATVTATWTTVAPDRPVTIGVPLPTYSVVILDPDRRTALPRGATGEIGIAGIGLARGYLNRDDLTGRAFIDDFLGIDNNPSGRIYRTGDLGRFDDEGHIQYLGRIDTQVKVRGYRIELTEIESVLLTAPGVIAAVVDTHRPDPATTELVGYYTARDDCDQDDLRAHLREHLPGYMVPAYLERLDAIPMTPSNKADRKNLPAPSGSRRTGTRDYLAPETPVEAALAEELAAVLGVPRVSSDEHFFTDLAVDSLLMSRFCARVRQREDLPTLTMQQVYQHPTVRDLAAVLPTAPSTDKTRHEVVESTVDPIRGWRYLLCGAAQALFLLSYIYFAALVLDVGIAWVLAGIDSLGMYLRAVTFSATAFGIACTAPVLLKWVLVGRWKPRSFRIWGLTYFRFWVVRALLRFNPIRLFAGSPLVVLYLRAMGAKVGKGAIVLTQNIPVCTDLLTIGDGAVIRKDTWLNGYRARAGVITTGRVTVGAGAYLGEAGVLDIDTTLGDDAQLGHASCLHPGAAVPAGESWHGSPARPAPSSFRADITADVTTWRRFGYSFLQLFTMVVWSLPIVMLVGDLLSDAFVGLVPTNPGDIAFYAIQLAAASTLYVGGVIMGLIVVITVPRLLSLPLKPDKVYPLYGFKYSLQRTITRLTNSRRNLYLFGDSSYIVHYLRWIGYDLGRVEQTGSNFGVELKQDSPLLSAVGSGTMVSDGLSLVNADYSGTAFRVRRTAIGPRNFLGNSIVYPPGGRTGDNVLLATKVMVPTDGPVRADTGLLGSPAFEIPRTVRRDTSFDHLKTGDTFRARLAAKNRHNLATIALFALVRCVDLWAVVVLNMIASTLYPRLGTAATALGLLATYLFVVAFGIFVERAVLGFGRLKPRFCSIYDPAFWRHERFWKLSAGRYLALFNGTPFKVLIWRLLGVRMGPRVFDDGCAFPEKTLVTVGADTVLNPGSVVQGHSLEDATFKSDHITLGAGSTLGVAAFAHYGVRMAEHTVLDADAFLMKGSETDTASRWRGNPATELAGPTGPAPSTVPTVSRHPAENNPGVSR</sequence>
<dbReference type="SUPFAM" id="SSF51161">
    <property type="entry name" value="Trimeric LpxA-like enzymes"/>
    <property type="match status" value="2"/>
</dbReference>
<protein>
    <recommendedName>
        <fullName evidence="3">Carrier domain-containing protein</fullName>
    </recommendedName>
</protein>
<dbReference type="InterPro" id="IPR010071">
    <property type="entry name" value="AA_adenyl_dom"/>
</dbReference>
<dbReference type="Gene3D" id="3.40.50.12780">
    <property type="entry name" value="N-terminal domain of ligase-like"/>
    <property type="match status" value="1"/>
</dbReference>
<dbReference type="Proteomes" id="UP001205185">
    <property type="component" value="Unassembled WGS sequence"/>
</dbReference>
<keyword evidence="5" id="KW-1185">Reference proteome</keyword>
<comment type="caution">
    <text evidence="4">The sequence shown here is derived from an EMBL/GenBank/DDBJ whole genome shotgun (WGS) entry which is preliminary data.</text>
</comment>
<dbReference type="PANTHER" id="PTHR45527:SF1">
    <property type="entry name" value="FATTY ACID SYNTHASE"/>
    <property type="match status" value="1"/>
</dbReference>
<dbReference type="InterPro" id="IPR036736">
    <property type="entry name" value="ACP-like_sf"/>
</dbReference>
<dbReference type="Gene3D" id="3.30.300.30">
    <property type="match status" value="1"/>
</dbReference>
<evidence type="ECO:0000313" key="5">
    <source>
        <dbReference type="Proteomes" id="UP001205185"/>
    </source>
</evidence>
<dbReference type="PROSITE" id="PS00455">
    <property type="entry name" value="AMP_BINDING"/>
    <property type="match status" value="1"/>
</dbReference>
<feature type="transmembrane region" description="Helical" evidence="2">
    <location>
        <begin position="864"/>
        <end position="884"/>
    </location>
</feature>
<keyword evidence="2" id="KW-0472">Membrane</keyword>
<dbReference type="InterPro" id="IPR020845">
    <property type="entry name" value="AMP-binding_CS"/>
</dbReference>
<proteinExistence type="predicted"/>
<dbReference type="InterPro" id="IPR042099">
    <property type="entry name" value="ANL_N_sf"/>
</dbReference>
<dbReference type="NCBIfam" id="TIGR01733">
    <property type="entry name" value="AA-adenyl-dom"/>
    <property type="match status" value="1"/>
</dbReference>
<dbReference type="InterPro" id="IPR011004">
    <property type="entry name" value="Trimer_LpxA-like_sf"/>
</dbReference>
<dbReference type="RefSeq" id="WP_253886084.1">
    <property type="nucleotide sequence ID" value="NZ_BAAAVB010000016.1"/>
</dbReference>
<keyword evidence="2" id="KW-0812">Transmembrane</keyword>
<evidence type="ECO:0000256" key="2">
    <source>
        <dbReference type="SAM" id="Phobius"/>
    </source>
</evidence>
<dbReference type="NCBIfam" id="TIGR02353">
    <property type="entry name" value="NRPS_term_dom"/>
    <property type="match status" value="1"/>
</dbReference>
<dbReference type="SUPFAM" id="SSF56801">
    <property type="entry name" value="Acetyl-CoA synthetase-like"/>
    <property type="match status" value="1"/>
</dbReference>
<dbReference type="InterPro" id="IPR009081">
    <property type="entry name" value="PP-bd_ACP"/>
</dbReference>
<name>A0ABT1I8W2_9PSEU</name>
<dbReference type="Pfam" id="PF00550">
    <property type="entry name" value="PP-binding"/>
    <property type="match status" value="1"/>
</dbReference>
<evidence type="ECO:0000313" key="4">
    <source>
        <dbReference type="EMBL" id="MCP2269063.1"/>
    </source>
</evidence>
<dbReference type="Pfam" id="PF13193">
    <property type="entry name" value="AMP-binding_C"/>
    <property type="match status" value="1"/>
</dbReference>
<dbReference type="SUPFAM" id="SSF47336">
    <property type="entry name" value="ACP-like"/>
    <property type="match status" value="1"/>
</dbReference>
<dbReference type="PROSITE" id="PS50075">
    <property type="entry name" value="CARRIER"/>
    <property type="match status" value="1"/>
</dbReference>
<reference evidence="4 5" key="1">
    <citation type="submission" date="2022-06" db="EMBL/GenBank/DDBJ databases">
        <title>Genomic Encyclopedia of Archaeal and Bacterial Type Strains, Phase II (KMG-II): from individual species to whole genera.</title>
        <authorList>
            <person name="Goeker M."/>
        </authorList>
    </citation>
    <scope>NUCLEOTIDE SEQUENCE [LARGE SCALE GENOMIC DNA]</scope>
    <source>
        <strain evidence="4 5">DSM 44255</strain>
    </source>
</reference>
<dbReference type="Gene3D" id="1.10.1200.10">
    <property type="entry name" value="ACP-like"/>
    <property type="match status" value="1"/>
</dbReference>
<dbReference type="CDD" id="cd05930">
    <property type="entry name" value="A_NRPS"/>
    <property type="match status" value="1"/>
</dbReference>
<dbReference type="Pfam" id="PF00501">
    <property type="entry name" value="AMP-binding"/>
    <property type="match status" value="1"/>
</dbReference>
<feature type="region of interest" description="Disordered" evidence="1">
    <location>
        <begin position="507"/>
        <end position="530"/>
    </location>
</feature>
<gene>
    <name evidence="4" type="ORF">LV75_001551</name>
</gene>
<feature type="transmembrane region" description="Helical" evidence="2">
    <location>
        <begin position="716"/>
        <end position="740"/>
    </location>
</feature>
<feature type="transmembrane region" description="Helical" evidence="2">
    <location>
        <begin position="674"/>
        <end position="696"/>
    </location>
</feature>
<feature type="transmembrane region" description="Helical" evidence="2">
    <location>
        <begin position="1157"/>
        <end position="1177"/>
    </location>
</feature>
<dbReference type="InterPro" id="IPR012728">
    <property type="entry name" value="Pls/PosA_C"/>
</dbReference>
<dbReference type="EMBL" id="JAMTCO010000004">
    <property type="protein sequence ID" value="MCP2269063.1"/>
    <property type="molecule type" value="Genomic_DNA"/>
</dbReference>
<dbReference type="PANTHER" id="PTHR45527">
    <property type="entry name" value="NONRIBOSOMAL PEPTIDE SYNTHETASE"/>
    <property type="match status" value="1"/>
</dbReference>
<dbReference type="InterPro" id="IPR000873">
    <property type="entry name" value="AMP-dep_synth/lig_dom"/>
</dbReference>